<feature type="compositionally biased region" description="Basic and acidic residues" evidence="1">
    <location>
        <begin position="1"/>
        <end position="12"/>
    </location>
</feature>
<name>A0A2J6QX42_HYAVF</name>
<feature type="region of interest" description="Disordered" evidence="1">
    <location>
        <begin position="75"/>
        <end position="115"/>
    </location>
</feature>
<organism evidence="2 3">
    <name type="scientific">Hyaloscypha variabilis (strain UAMH 11265 / GT02V1 / F)</name>
    <name type="common">Meliniomyces variabilis</name>
    <dbReference type="NCBI Taxonomy" id="1149755"/>
    <lineage>
        <taxon>Eukaryota</taxon>
        <taxon>Fungi</taxon>
        <taxon>Dikarya</taxon>
        <taxon>Ascomycota</taxon>
        <taxon>Pezizomycotina</taxon>
        <taxon>Leotiomycetes</taxon>
        <taxon>Helotiales</taxon>
        <taxon>Hyaloscyphaceae</taxon>
        <taxon>Hyaloscypha</taxon>
        <taxon>Hyaloscypha variabilis</taxon>
    </lineage>
</organism>
<gene>
    <name evidence="2" type="ORF">L207DRAFT_641374</name>
</gene>
<proteinExistence type="predicted"/>
<accession>A0A2J6QX42</accession>
<feature type="compositionally biased region" description="Basic and acidic residues" evidence="1">
    <location>
        <begin position="77"/>
        <end position="86"/>
    </location>
</feature>
<protein>
    <submittedName>
        <fullName evidence="2">Uncharacterized protein</fullName>
    </submittedName>
</protein>
<evidence type="ECO:0000313" key="3">
    <source>
        <dbReference type="Proteomes" id="UP000235786"/>
    </source>
</evidence>
<dbReference type="EMBL" id="KZ613965">
    <property type="protein sequence ID" value="PMD30809.1"/>
    <property type="molecule type" value="Genomic_DNA"/>
</dbReference>
<dbReference type="OrthoDB" id="10351326at2759"/>
<evidence type="ECO:0000313" key="2">
    <source>
        <dbReference type="EMBL" id="PMD30809.1"/>
    </source>
</evidence>
<feature type="compositionally biased region" description="Polar residues" evidence="1">
    <location>
        <begin position="87"/>
        <end position="99"/>
    </location>
</feature>
<keyword evidence="3" id="KW-1185">Reference proteome</keyword>
<evidence type="ECO:0000256" key="1">
    <source>
        <dbReference type="SAM" id="MobiDB-lite"/>
    </source>
</evidence>
<sequence length="258" mass="28938">MADETLRTHKDPNSNGSAVSGLGQRTDDHASVLANTCSLTGHGDSEYLLATDLEKYRGDADTLLKISVNLQKLGKRQKSEIRRLQEAKSSNPVITPSKSGNRRGTDETQSSSATTMSVDHDETVVVFSASDNELTVRHRSSMKDTDYLQASLPPFHWWSDRLHIYFERRPSTDSSKYEAPQVVVVKDKIEDSSSRDVKLLRTVRLTQLGFRIRVRRILGQIKFIYILSPRPLPKHVKEIPIQTDDHGSQSGTKLKPVA</sequence>
<dbReference type="AlphaFoldDB" id="A0A2J6QX42"/>
<dbReference type="Proteomes" id="UP000235786">
    <property type="component" value="Unassembled WGS sequence"/>
</dbReference>
<feature type="region of interest" description="Disordered" evidence="1">
    <location>
        <begin position="1"/>
        <end position="24"/>
    </location>
</feature>
<reference evidence="2 3" key="1">
    <citation type="submission" date="2016-04" db="EMBL/GenBank/DDBJ databases">
        <title>A degradative enzymes factory behind the ericoid mycorrhizal symbiosis.</title>
        <authorList>
            <consortium name="DOE Joint Genome Institute"/>
            <person name="Martino E."/>
            <person name="Morin E."/>
            <person name="Grelet G."/>
            <person name="Kuo A."/>
            <person name="Kohler A."/>
            <person name="Daghino S."/>
            <person name="Barry K."/>
            <person name="Choi C."/>
            <person name="Cichocki N."/>
            <person name="Clum A."/>
            <person name="Copeland A."/>
            <person name="Hainaut M."/>
            <person name="Haridas S."/>
            <person name="Labutti K."/>
            <person name="Lindquist E."/>
            <person name="Lipzen A."/>
            <person name="Khouja H.-R."/>
            <person name="Murat C."/>
            <person name="Ohm R."/>
            <person name="Olson A."/>
            <person name="Spatafora J."/>
            <person name="Veneault-Fourrey C."/>
            <person name="Henrissat B."/>
            <person name="Grigoriev I."/>
            <person name="Martin F."/>
            <person name="Perotto S."/>
        </authorList>
    </citation>
    <scope>NUCLEOTIDE SEQUENCE [LARGE SCALE GENOMIC DNA]</scope>
    <source>
        <strain evidence="2 3">F</strain>
    </source>
</reference>